<evidence type="ECO:0000256" key="1">
    <source>
        <dbReference type="SAM" id="SignalP"/>
    </source>
</evidence>
<organism evidence="2 3">
    <name type="scientific">Hypericibacter terrae</name>
    <dbReference type="NCBI Taxonomy" id="2602015"/>
    <lineage>
        <taxon>Bacteria</taxon>
        <taxon>Pseudomonadati</taxon>
        <taxon>Pseudomonadota</taxon>
        <taxon>Alphaproteobacteria</taxon>
        <taxon>Rhodospirillales</taxon>
        <taxon>Dongiaceae</taxon>
        <taxon>Hypericibacter</taxon>
    </lineage>
</organism>
<accession>A0A5J6MHL5</accession>
<dbReference type="RefSeq" id="WP_151177300.1">
    <property type="nucleotide sequence ID" value="NZ_CP042906.1"/>
</dbReference>
<feature type="signal peptide" evidence="1">
    <location>
        <begin position="1"/>
        <end position="22"/>
    </location>
</feature>
<evidence type="ECO:0000313" key="2">
    <source>
        <dbReference type="EMBL" id="QEX17008.1"/>
    </source>
</evidence>
<dbReference type="EMBL" id="CP042906">
    <property type="protein sequence ID" value="QEX17008.1"/>
    <property type="molecule type" value="Genomic_DNA"/>
</dbReference>
<gene>
    <name evidence="2" type="ORF">FRZ44_23040</name>
</gene>
<feature type="chain" id="PRO_5023915036" evidence="1">
    <location>
        <begin position="23"/>
        <end position="101"/>
    </location>
</feature>
<proteinExistence type="predicted"/>
<name>A0A5J6MHL5_9PROT</name>
<reference evidence="2 3" key="1">
    <citation type="submission" date="2019-08" db="EMBL/GenBank/DDBJ databases">
        <title>Hyperibacter terrae gen. nov., sp. nov. and Hyperibacter viscosus sp. nov., two new members in the family Rhodospirillaceae isolated from the rhizosphere of Hypericum perforatum.</title>
        <authorList>
            <person name="Noviana Z."/>
        </authorList>
    </citation>
    <scope>NUCLEOTIDE SEQUENCE [LARGE SCALE GENOMIC DNA]</scope>
    <source>
        <strain evidence="2 3">R5913</strain>
    </source>
</reference>
<sequence>MRLVSPLFAVWTLFLPLVPAKAEPACGHHADVLKQLSERYKEAPVALGLASNGSLLEVFSSNGGATWTIIVTSPDGTSCLVAAGEDWQPTKPVTQASGQAL</sequence>
<dbReference type="Proteomes" id="UP000326202">
    <property type="component" value="Chromosome"/>
</dbReference>
<keyword evidence="1" id="KW-0732">Signal</keyword>
<protein>
    <submittedName>
        <fullName evidence="2">Uncharacterized protein</fullName>
    </submittedName>
</protein>
<keyword evidence="3" id="KW-1185">Reference proteome</keyword>
<dbReference type="KEGG" id="htq:FRZ44_23040"/>
<dbReference type="AlphaFoldDB" id="A0A5J6MHL5"/>
<dbReference type="OrthoDB" id="9810895at2"/>
<evidence type="ECO:0000313" key="3">
    <source>
        <dbReference type="Proteomes" id="UP000326202"/>
    </source>
</evidence>